<keyword evidence="1" id="KW-0418">Kinase</keyword>
<accession>A0A084VHH0</accession>
<protein>
    <submittedName>
        <fullName evidence="1 2">Histidine kinase</fullName>
    </submittedName>
</protein>
<sequence>MRHLHRPPSHEAANAKKIIRPTSNQCGGIFPIGQHTLIFSRSLVEASRQRSSDKRLGVGVKVTTRRKNTSPHPVEATSTAGDREWRVPLGALLAVSQR</sequence>
<gene>
    <name evidence="1" type="ORF">ZHAS_00004546</name>
</gene>
<evidence type="ECO:0000313" key="2">
    <source>
        <dbReference type="EnsemblMetazoa" id="ASIC004546-PA"/>
    </source>
</evidence>
<evidence type="ECO:0000313" key="1">
    <source>
        <dbReference type="EMBL" id="KFB37414.1"/>
    </source>
</evidence>
<reference evidence="2" key="2">
    <citation type="submission" date="2020-05" db="UniProtKB">
        <authorList>
            <consortium name="EnsemblMetazoa"/>
        </authorList>
    </citation>
    <scope>IDENTIFICATION</scope>
</reference>
<dbReference type="AlphaFoldDB" id="A0A084VHH0"/>
<dbReference type="EnsemblMetazoa" id="ASIC004546-RA">
    <property type="protein sequence ID" value="ASIC004546-PA"/>
    <property type="gene ID" value="ASIC004546"/>
</dbReference>
<dbReference type="GO" id="GO:0016301">
    <property type="term" value="F:kinase activity"/>
    <property type="evidence" value="ECO:0007669"/>
    <property type="project" value="UniProtKB-KW"/>
</dbReference>
<keyword evidence="3" id="KW-1185">Reference proteome</keyword>
<evidence type="ECO:0000313" key="3">
    <source>
        <dbReference type="Proteomes" id="UP000030765"/>
    </source>
</evidence>
<dbReference type="EMBL" id="KE524842">
    <property type="protein sequence ID" value="KFB37414.1"/>
    <property type="molecule type" value="Genomic_DNA"/>
</dbReference>
<dbReference type="EMBL" id="ATLV01013171">
    <property type="status" value="NOT_ANNOTATED_CDS"/>
    <property type="molecule type" value="Genomic_DNA"/>
</dbReference>
<name>A0A084VHH0_ANOSI</name>
<proteinExistence type="predicted"/>
<dbReference type="VEuPathDB" id="VectorBase:ASIC004546"/>
<dbReference type="Proteomes" id="UP000030765">
    <property type="component" value="Unassembled WGS sequence"/>
</dbReference>
<organism evidence="1">
    <name type="scientific">Anopheles sinensis</name>
    <name type="common">Mosquito</name>
    <dbReference type="NCBI Taxonomy" id="74873"/>
    <lineage>
        <taxon>Eukaryota</taxon>
        <taxon>Metazoa</taxon>
        <taxon>Ecdysozoa</taxon>
        <taxon>Arthropoda</taxon>
        <taxon>Hexapoda</taxon>
        <taxon>Insecta</taxon>
        <taxon>Pterygota</taxon>
        <taxon>Neoptera</taxon>
        <taxon>Endopterygota</taxon>
        <taxon>Diptera</taxon>
        <taxon>Nematocera</taxon>
        <taxon>Culicoidea</taxon>
        <taxon>Culicidae</taxon>
        <taxon>Anophelinae</taxon>
        <taxon>Anopheles</taxon>
    </lineage>
</organism>
<keyword evidence="1" id="KW-0808">Transferase</keyword>
<reference evidence="1 3" key="1">
    <citation type="journal article" date="2014" name="BMC Genomics">
        <title>Genome sequence of Anopheles sinensis provides insight into genetics basis of mosquito competence for malaria parasites.</title>
        <authorList>
            <person name="Zhou D."/>
            <person name="Zhang D."/>
            <person name="Ding G."/>
            <person name="Shi L."/>
            <person name="Hou Q."/>
            <person name="Ye Y."/>
            <person name="Xu Y."/>
            <person name="Zhou H."/>
            <person name="Xiong C."/>
            <person name="Li S."/>
            <person name="Yu J."/>
            <person name="Hong S."/>
            <person name="Yu X."/>
            <person name="Zou P."/>
            <person name="Chen C."/>
            <person name="Chang X."/>
            <person name="Wang W."/>
            <person name="Lv Y."/>
            <person name="Sun Y."/>
            <person name="Ma L."/>
            <person name="Shen B."/>
            <person name="Zhu C."/>
        </authorList>
    </citation>
    <scope>NUCLEOTIDE SEQUENCE [LARGE SCALE GENOMIC DNA]</scope>
</reference>